<dbReference type="GO" id="GO:0016042">
    <property type="term" value="P:lipid catabolic process"/>
    <property type="evidence" value="ECO:0007669"/>
    <property type="project" value="UniProtKB-KW"/>
</dbReference>
<proteinExistence type="inferred from homology"/>
<dbReference type="AlphaFoldDB" id="A0A834LRR6"/>
<dbReference type="InterPro" id="IPR001087">
    <property type="entry name" value="GDSL"/>
</dbReference>
<accession>A0A834LRR6</accession>
<evidence type="ECO:0000256" key="1">
    <source>
        <dbReference type="ARBA" id="ARBA00008668"/>
    </source>
</evidence>
<evidence type="ECO:0000256" key="4">
    <source>
        <dbReference type="ARBA" id="ARBA00023098"/>
    </source>
</evidence>
<evidence type="ECO:0000313" key="6">
    <source>
        <dbReference type="Proteomes" id="UP000626092"/>
    </source>
</evidence>
<comment type="similarity">
    <text evidence="1">Belongs to the 'GDSL' lipolytic enzyme family.</text>
</comment>
<dbReference type="GO" id="GO:0016788">
    <property type="term" value="F:hydrolase activity, acting on ester bonds"/>
    <property type="evidence" value="ECO:0007669"/>
    <property type="project" value="InterPro"/>
</dbReference>
<dbReference type="Pfam" id="PF00657">
    <property type="entry name" value="Lipase_GDSL"/>
    <property type="match status" value="1"/>
</dbReference>
<comment type="caution">
    <text evidence="5">The sequence shown here is derived from an EMBL/GenBank/DDBJ whole genome shotgun (WGS) entry which is preliminary data.</text>
</comment>
<dbReference type="PANTHER" id="PTHR46020:SF4">
    <property type="entry name" value="OS04G0650200 PROTEIN"/>
    <property type="match status" value="1"/>
</dbReference>
<dbReference type="PANTHER" id="PTHR46020">
    <property type="entry name" value="OSJNBB0059K02.9 PROTEIN"/>
    <property type="match status" value="1"/>
</dbReference>
<organism evidence="5 6">
    <name type="scientific">Rhododendron simsii</name>
    <name type="common">Sims's rhododendron</name>
    <dbReference type="NCBI Taxonomy" id="118357"/>
    <lineage>
        <taxon>Eukaryota</taxon>
        <taxon>Viridiplantae</taxon>
        <taxon>Streptophyta</taxon>
        <taxon>Embryophyta</taxon>
        <taxon>Tracheophyta</taxon>
        <taxon>Spermatophyta</taxon>
        <taxon>Magnoliopsida</taxon>
        <taxon>eudicotyledons</taxon>
        <taxon>Gunneridae</taxon>
        <taxon>Pentapetalae</taxon>
        <taxon>asterids</taxon>
        <taxon>Ericales</taxon>
        <taxon>Ericaceae</taxon>
        <taxon>Ericoideae</taxon>
        <taxon>Rhodoreae</taxon>
        <taxon>Rhododendron</taxon>
    </lineage>
</organism>
<dbReference type="Gene3D" id="3.40.50.1110">
    <property type="entry name" value="SGNH hydrolase"/>
    <property type="match status" value="1"/>
</dbReference>
<dbReference type="Proteomes" id="UP000626092">
    <property type="component" value="Unassembled WGS sequence"/>
</dbReference>
<keyword evidence="4" id="KW-0443">Lipid metabolism</keyword>
<keyword evidence="2" id="KW-0378">Hydrolase</keyword>
<evidence type="ECO:0000256" key="2">
    <source>
        <dbReference type="ARBA" id="ARBA00022801"/>
    </source>
</evidence>
<gene>
    <name evidence="5" type="ORF">RHSIM_Rhsim03G0101300</name>
</gene>
<name>A0A834LRR6_RHOSS</name>
<reference evidence="5" key="1">
    <citation type="submission" date="2019-11" db="EMBL/GenBank/DDBJ databases">
        <authorList>
            <person name="Liu Y."/>
            <person name="Hou J."/>
            <person name="Li T.-Q."/>
            <person name="Guan C.-H."/>
            <person name="Wu X."/>
            <person name="Wu H.-Z."/>
            <person name="Ling F."/>
            <person name="Zhang R."/>
            <person name="Shi X.-G."/>
            <person name="Ren J.-P."/>
            <person name="Chen E.-F."/>
            <person name="Sun J.-M."/>
        </authorList>
    </citation>
    <scope>NUCLEOTIDE SEQUENCE</scope>
    <source>
        <strain evidence="5">Adult_tree_wgs_1</strain>
        <tissue evidence="5">Leaves</tissue>
    </source>
</reference>
<dbReference type="EMBL" id="WJXA01000003">
    <property type="protein sequence ID" value="KAF7147717.1"/>
    <property type="molecule type" value="Genomic_DNA"/>
</dbReference>
<keyword evidence="3" id="KW-0442">Lipid degradation</keyword>
<protein>
    <recommendedName>
        <fullName evidence="7">GDSL esterase/lipase</fullName>
    </recommendedName>
</protein>
<dbReference type="InterPro" id="IPR036514">
    <property type="entry name" value="SGNH_hydro_sf"/>
</dbReference>
<keyword evidence="6" id="KW-1185">Reference proteome</keyword>
<dbReference type="OrthoDB" id="1600564at2759"/>
<sequence>MAKPSTYLMISFLLFLSLAIPSDFFLSLLRMMMIMAGAQGEIRGLKQRRRLQDVKLFVFGDSYADTGNCPKSLAISWQEPYGITFPGEPAGRFSNGRVLTDYIASFLGIPSPLPYQLRKFGKKSFAFGMNFAYGGTGVFNTLVKEPNMTTQINLFQQQLEENVYTKQDLNSSIAVVSVGGNDYAAYMATNGSLQGFKAFTESVINQLAMNIKRIHGLGVRKVAVTTMEPLGCLPAITASTSHQNCSETENLITKFHNKMLIKTVRNVNKESGDAAFVIIDLHRAFLSALKIQGNHTGNSSKFEGDPLKPCCVGVEREYSCGSIDKMSGAKKYLVCEKPQLSFFWDMIHPSHQGWHAVYSALKPSLRHQLIY</sequence>
<dbReference type="SUPFAM" id="SSF52266">
    <property type="entry name" value="SGNH hydrolase"/>
    <property type="match status" value="1"/>
</dbReference>
<evidence type="ECO:0008006" key="7">
    <source>
        <dbReference type="Google" id="ProtNLM"/>
    </source>
</evidence>
<evidence type="ECO:0000313" key="5">
    <source>
        <dbReference type="EMBL" id="KAF7147717.1"/>
    </source>
</evidence>
<evidence type="ECO:0000256" key="3">
    <source>
        <dbReference type="ARBA" id="ARBA00022963"/>
    </source>
</evidence>